<keyword evidence="2 6" id="KW-0032">Aminotransferase</keyword>
<comment type="caution">
    <text evidence="6">The sequence shown here is derived from an EMBL/GenBank/DDBJ whole genome shotgun (WGS) entry which is preliminary data.</text>
</comment>
<dbReference type="PANTHER" id="PTHR42790:SF19">
    <property type="entry name" value="KYNURENINE_ALPHA-AMINOADIPATE AMINOTRANSFERASE, MITOCHONDRIAL"/>
    <property type="match status" value="1"/>
</dbReference>
<dbReference type="RefSeq" id="WP_213403859.1">
    <property type="nucleotide sequence ID" value="NZ_JAGIBT010000003.1"/>
</dbReference>
<dbReference type="SUPFAM" id="SSF53383">
    <property type="entry name" value="PLP-dependent transferases"/>
    <property type="match status" value="1"/>
</dbReference>
<evidence type="ECO:0000259" key="5">
    <source>
        <dbReference type="Pfam" id="PF00155"/>
    </source>
</evidence>
<reference evidence="6" key="1">
    <citation type="submission" date="2021-03" db="EMBL/GenBank/DDBJ databases">
        <title>Identification and antibiotic profiling of Wohlfahrtiimonas chitiniclastica, an underestimated human pathogen.</title>
        <authorList>
            <person name="Kopf A."/>
            <person name="Bunk B."/>
            <person name="Coldewey S."/>
            <person name="Gunzer F."/>
            <person name="Riedel T."/>
            <person name="Schroettner P."/>
        </authorList>
    </citation>
    <scope>NUCLEOTIDE SEQUENCE</scope>
    <source>
        <strain evidence="6">DSM 100917</strain>
    </source>
</reference>
<name>A0AB35C1J8_9GAMM</name>
<sequence length="404" mass="44931">MNQKITNLIAKPLQGISSSLARQLVGNVRYNPDVISMAGEVTTAELYDVDGVHTAIQCSLDAPTKDFGYGLTEGLLGTREAILPFAKKHWGIDASANEVIITSGAQQALHIASRILTDPGDTIAIADAAYLLAMQTFQISHARMLTIASDEEGIIPDALEQHLKQQRIKALYVVSNNANPTGITLSLERRRRLIVLADLYDFIIEDDPYCALRFDGQVLPSIYTLASQMGLGQRVLFLGSFSTTFIPSLRLGVLIAKDPLYQAAVIMKQYLDINSSCLSQKALEQYLNSGRIDAQINRLRHTYHQRCSALTQAIDEHLSDHLTYHLPDGGVFLWARFKQSINALELLPYAIKEKLIFIPGATFYTNKPCFSTLRFCYSSVPADQMEEAMLRLGRALKQYMADHF</sequence>
<evidence type="ECO:0000256" key="2">
    <source>
        <dbReference type="ARBA" id="ARBA00022576"/>
    </source>
</evidence>
<accession>A0AB35C1J8</accession>
<organism evidence="6 7">
    <name type="scientific">Wohlfahrtiimonas chitiniclastica</name>
    <dbReference type="NCBI Taxonomy" id="400946"/>
    <lineage>
        <taxon>Bacteria</taxon>
        <taxon>Pseudomonadati</taxon>
        <taxon>Pseudomonadota</taxon>
        <taxon>Gammaproteobacteria</taxon>
        <taxon>Cardiobacteriales</taxon>
        <taxon>Ignatzschineriaceae</taxon>
        <taxon>Wohlfahrtiimonas</taxon>
    </lineage>
</organism>
<proteinExistence type="predicted"/>
<dbReference type="GO" id="GO:0030170">
    <property type="term" value="F:pyridoxal phosphate binding"/>
    <property type="evidence" value="ECO:0007669"/>
    <property type="project" value="InterPro"/>
</dbReference>
<evidence type="ECO:0000256" key="3">
    <source>
        <dbReference type="ARBA" id="ARBA00022679"/>
    </source>
</evidence>
<gene>
    <name evidence="6" type="ORF">J7561_05635</name>
</gene>
<dbReference type="Gene3D" id="3.90.1150.10">
    <property type="entry name" value="Aspartate Aminotransferase, domain 1"/>
    <property type="match status" value="1"/>
</dbReference>
<dbReference type="InterPro" id="IPR050859">
    <property type="entry name" value="Class-I_PLP-dep_aminotransf"/>
</dbReference>
<feature type="domain" description="Aminotransferase class I/classII large" evidence="5">
    <location>
        <begin position="60"/>
        <end position="391"/>
    </location>
</feature>
<evidence type="ECO:0000313" key="6">
    <source>
        <dbReference type="EMBL" id="MBS7824685.1"/>
    </source>
</evidence>
<dbReference type="InterPro" id="IPR015424">
    <property type="entry name" value="PyrdxlP-dep_Trfase"/>
</dbReference>
<comment type="cofactor">
    <cofactor evidence="1">
        <name>pyridoxal 5'-phosphate</name>
        <dbReference type="ChEBI" id="CHEBI:597326"/>
    </cofactor>
</comment>
<dbReference type="GO" id="GO:0008483">
    <property type="term" value="F:transaminase activity"/>
    <property type="evidence" value="ECO:0007669"/>
    <property type="project" value="UniProtKB-KW"/>
</dbReference>
<dbReference type="InterPro" id="IPR015421">
    <property type="entry name" value="PyrdxlP-dep_Trfase_major"/>
</dbReference>
<dbReference type="Proteomes" id="UP000680020">
    <property type="component" value="Unassembled WGS sequence"/>
</dbReference>
<dbReference type="GO" id="GO:1901605">
    <property type="term" value="P:alpha-amino acid metabolic process"/>
    <property type="evidence" value="ECO:0007669"/>
    <property type="project" value="TreeGrafter"/>
</dbReference>
<evidence type="ECO:0000256" key="1">
    <source>
        <dbReference type="ARBA" id="ARBA00001933"/>
    </source>
</evidence>
<dbReference type="InterPro" id="IPR004839">
    <property type="entry name" value="Aminotransferase_I/II_large"/>
</dbReference>
<dbReference type="PANTHER" id="PTHR42790">
    <property type="entry name" value="AMINOTRANSFERASE"/>
    <property type="match status" value="1"/>
</dbReference>
<evidence type="ECO:0000313" key="7">
    <source>
        <dbReference type="Proteomes" id="UP000680020"/>
    </source>
</evidence>
<dbReference type="InterPro" id="IPR015422">
    <property type="entry name" value="PyrdxlP-dep_Trfase_small"/>
</dbReference>
<keyword evidence="3" id="KW-0808">Transferase</keyword>
<keyword evidence="4" id="KW-0663">Pyridoxal phosphate</keyword>
<dbReference type="CDD" id="cd00609">
    <property type="entry name" value="AAT_like"/>
    <property type="match status" value="1"/>
</dbReference>
<dbReference type="EMBL" id="JAGIBU010000004">
    <property type="protein sequence ID" value="MBS7824685.1"/>
    <property type="molecule type" value="Genomic_DNA"/>
</dbReference>
<protein>
    <submittedName>
        <fullName evidence="6">PLP-dependent aminotransferase family protein</fullName>
    </submittedName>
</protein>
<evidence type="ECO:0000256" key="4">
    <source>
        <dbReference type="ARBA" id="ARBA00022898"/>
    </source>
</evidence>
<dbReference type="Gene3D" id="3.40.640.10">
    <property type="entry name" value="Type I PLP-dependent aspartate aminotransferase-like (Major domain)"/>
    <property type="match status" value="1"/>
</dbReference>
<dbReference type="Pfam" id="PF00155">
    <property type="entry name" value="Aminotran_1_2"/>
    <property type="match status" value="1"/>
</dbReference>
<dbReference type="AlphaFoldDB" id="A0AB35C1J8"/>